<keyword evidence="3" id="KW-1185">Reference proteome</keyword>
<dbReference type="Pfam" id="PF06985">
    <property type="entry name" value="HET"/>
    <property type="match status" value="1"/>
</dbReference>
<organism evidence="2 3">
    <name type="scientific">Botrytis fragariae</name>
    <dbReference type="NCBI Taxonomy" id="1964551"/>
    <lineage>
        <taxon>Eukaryota</taxon>
        <taxon>Fungi</taxon>
        <taxon>Dikarya</taxon>
        <taxon>Ascomycota</taxon>
        <taxon>Pezizomycotina</taxon>
        <taxon>Leotiomycetes</taxon>
        <taxon>Helotiales</taxon>
        <taxon>Sclerotiniaceae</taxon>
        <taxon>Botrytis</taxon>
    </lineage>
</organism>
<feature type="domain" description="Heterokaryon incompatibility" evidence="1">
    <location>
        <begin position="232"/>
        <end position="383"/>
    </location>
</feature>
<dbReference type="AlphaFoldDB" id="A0A8H6AJK8"/>
<comment type="caution">
    <text evidence="2">The sequence shown here is derived from an EMBL/GenBank/DDBJ whole genome shotgun (WGS) entry which is preliminary data.</text>
</comment>
<dbReference type="InterPro" id="IPR010730">
    <property type="entry name" value="HET"/>
</dbReference>
<dbReference type="GeneID" id="59266342"/>
<evidence type="ECO:0000313" key="3">
    <source>
        <dbReference type="Proteomes" id="UP000531561"/>
    </source>
</evidence>
<dbReference type="Proteomes" id="UP000531561">
    <property type="component" value="Unassembled WGS sequence"/>
</dbReference>
<dbReference type="EMBL" id="JABFCT010000022">
    <property type="protein sequence ID" value="KAF5868423.1"/>
    <property type="molecule type" value="Genomic_DNA"/>
</dbReference>
<sequence>MLCNVCHDIHFKPKLQLTRREKISVIDPEAWPTDDDDNECYEEQLSDDDINEALEISGLKGELFYFHHPNLKTLRKSADNGCPFCYQLYNLLEQHILEEAWAKELFDKNDSLEVYLCYNPHENEISSEREQDYLGALRVNLGPEIFVYLRLKDQNVYITQKYYGNSTTGSTTNFSLAARWLEDCMKNHTQCSAQLQMNTELPLRVLDVGEIEGSKRVFLSVGKRGKKRFGSYAALSYCWGKETIPPRHFTTSRNIETLKEAIDVSNLPRTLTDSFLVCRHLGIKFIWIDALCIIQDDPDDWNDQACQMSHIYSNSILTIAAAIGDNSQASLFVQDPRRIYPTLLNFQYTTDDGTTTRKTSFSCLDMADKQWGHLDTRGWAFQEKFLPIRTLRFSKSGMHWICASKNANEGLPMGMKPSNSKADYDHYIRNDKKCLPASSLDNRQRYLWWYQAVVMYSHRNFTHESDRLIALSGLALAFQELPNDYFYGLWKSDIAYGLAWSLLPKNNESIQNTQNTQSASSLPSWSWASRPGYRIVYHNPGIIPGWDSTGVDEDYLDTSVVNCRKWEWEPYQKCLFVEVSKLVPESSTKDSGGLNSNGLLRLRSSLLRVLLLEPVKDLDCPKERFFTAYKLTDYSSSQNDKIRLIRGKASFDEHFCVADDLYILPLFGVQSSPDNCLLLKKIDKGEMMFRRLGFLNLWEGKDNFVDEVPVTLVLV</sequence>
<evidence type="ECO:0000313" key="2">
    <source>
        <dbReference type="EMBL" id="KAF5868423.1"/>
    </source>
</evidence>
<gene>
    <name evidence="2" type="ORF">Bfra_012333</name>
</gene>
<dbReference type="PANTHER" id="PTHR33112">
    <property type="entry name" value="DOMAIN PROTEIN, PUTATIVE-RELATED"/>
    <property type="match status" value="1"/>
</dbReference>
<proteinExistence type="predicted"/>
<accession>A0A8H6AJK8</accession>
<name>A0A8H6AJK8_9HELO</name>
<dbReference type="RefSeq" id="XP_037187372.1">
    <property type="nucleotide sequence ID" value="XM_037342650.1"/>
</dbReference>
<reference evidence="2 3" key="1">
    <citation type="journal article" date="2020" name="Phytopathology">
        <title>A high-quality genome resource of Botrytis fragariae, a new and rapidly spreading fungal pathogen causing strawberry gray mold in the U.S.A.</title>
        <authorList>
            <person name="Wu Y."/>
            <person name="Saski C.A."/>
            <person name="Schnabel G."/>
            <person name="Xiao S."/>
            <person name="Hu M."/>
        </authorList>
    </citation>
    <scope>NUCLEOTIDE SEQUENCE [LARGE SCALE GENOMIC DNA]</scope>
    <source>
        <strain evidence="2 3">BVB16</strain>
    </source>
</reference>
<evidence type="ECO:0000259" key="1">
    <source>
        <dbReference type="Pfam" id="PF06985"/>
    </source>
</evidence>
<dbReference type="PANTHER" id="PTHR33112:SF16">
    <property type="entry name" value="HETEROKARYON INCOMPATIBILITY DOMAIN-CONTAINING PROTEIN"/>
    <property type="match status" value="1"/>
</dbReference>
<dbReference type="OrthoDB" id="3522278at2759"/>
<protein>
    <submittedName>
        <fullName evidence="2">Putative heterokaryon incompatibility protein</fullName>
    </submittedName>
</protein>